<reference evidence="1 2" key="1">
    <citation type="submission" date="2024-09" db="EMBL/GenBank/DDBJ databases">
        <authorList>
            <person name="Sun Q."/>
            <person name="Mori K."/>
        </authorList>
    </citation>
    <scope>NUCLEOTIDE SEQUENCE [LARGE SCALE GENOMIC DNA]</scope>
    <source>
        <strain evidence="1 2">CGMCC 1.15906</strain>
    </source>
</reference>
<sequence>MSGLKVDVPKFWENGYQIIRGAYSPEEVQSFRDGAYASLGVAGDLLSRPLLRHSLLDGKMVDVARKLLGKEEIVYAGDSSFTINSKQHGYHKDNADRQDQNAPDWQGRYTILRFGIYLQDHSRHTGGLNLREKSHNTVSLKHGKNIYVRTRPGDLAVWSLRTSHSGNGSLLQFPWWLDPTPEMKGKYPKWWREAKPDGDRIAIFAALGLDDAHHDRYTEYLKTRAYMCDAWRKSVYTDETFALAEKIGLKIRDMRREIEGDVTVGQNAAWKPIPY</sequence>
<comment type="caution">
    <text evidence="1">The sequence shown here is derived from an EMBL/GenBank/DDBJ whole genome shotgun (WGS) entry which is preliminary data.</text>
</comment>
<accession>A0ABV6QDA9</accession>
<proteinExistence type="predicted"/>
<name>A0ABV6QDA9_9ACTN</name>
<dbReference type="Proteomes" id="UP001589890">
    <property type="component" value="Unassembled WGS sequence"/>
</dbReference>
<dbReference type="RefSeq" id="WP_380043295.1">
    <property type="nucleotide sequence ID" value="NZ_JBHLTC010000001.1"/>
</dbReference>
<protein>
    <recommendedName>
        <fullName evidence="3">Phytanoyl-CoA dioxygenase</fullName>
    </recommendedName>
</protein>
<dbReference type="SUPFAM" id="SSF51197">
    <property type="entry name" value="Clavaminate synthase-like"/>
    <property type="match status" value="1"/>
</dbReference>
<keyword evidence="2" id="KW-1185">Reference proteome</keyword>
<dbReference type="Gene3D" id="2.60.120.620">
    <property type="entry name" value="q2cbj1_9rhob like domain"/>
    <property type="match status" value="1"/>
</dbReference>
<gene>
    <name evidence="1" type="ORF">ACFFGN_00990</name>
</gene>
<dbReference type="EMBL" id="JBHLTC010000001">
    <property type="protein sequence ID" value="MFC0622618.1"/>
    <property type="molecule type" value="Genomic_DNA"/>
</dbReference>
<evidence type="ECO:0008006" key="3">
    <source>
        <dbReference type="Google" id="ProtNLM"/>
    </source>
</evidence>
<organism evidence="1 2">
    <name type="scientific">Kribbella deserti</name>
    <dbReference type="NCBI Taxonomy" id="1926257"/>
    <lineage>
        <taxon>Bacteria</taxon>
        <taxon>Bacillati</taxon>
        <taxon>Actinomycetota</taxon>
        <taxon>Actinomycetes</taxon>
        <taxon>Propionibacteriales</taxon>
        <taxon>Kribbellaceae</taxon>
        <taxon>Kribbella</taxon>
    </lineage>
</organism>
<evidence type="ECO:0000313" key="1">
    <source>
        <dbReference type="EMBL" id="MFC0622618.1"/>
    </source>
</evidence>
<evidence type="ECO:0000313" key="2">
    <source>
        <dbReference type="Proteomes" id="UP001589890"/>
    </source>
</evidence>